<feature type="binding site" evidence="1">
    <location>
        <position position="300"/>
    </location>
    <ligand>
        <name>Zn(2+)</name>
        <dbReference type="ChEBI" id="CHEBI:29105"/>
    </ligand>
</feature>
<evidence type="ECO:0000313" key="2">
    <source>
        <dbReference type="EMBL" id="KAI1861838.1"/>
    </source>
</evidence>
<keyword evidence="1" id="KW-0479">Metal-binding</keyword>
<dbReference type="InterPro" id="IPR012341">
    <property type="entry name" value="6hp_glycosidase-like_sf"/>
</dbReference>
<keyword evidence="1" id="KW-0862">Zinc</keyword>
<evidence type="ECO:0000313" key="3">
    <source>
        <dbReference type="Proteomes" id="UP000829685"/>
    </source>
</evidence>
<dbReference type="GO" id="GO:0005886">
    <property type="term" value="C:plasma membrane"/>
    <property type="evidence" value="ECO:0007669"/>
    <property type="project" value="TreeGrafter"/>
</dbReference>
<dbReference type="CDD" id="cd04794">
    <property type="entry name" value="euk_LANCL"/>
    <property type="match status" value="1"/>
</dbReference>
<dbReference type="PANTHER" id="PTHR12736:SF7">
    <property type="entry name" value="LANC-LIKE PROTEIN 3"/>
    <property type="match status" value="1"/>
</dbReference>
<dbReference type="Pfam" id="PF05147">
    <property type="entry name" value="LANC_like"/>
    <property type="match status" value="1"/>
</dbReference>
<dbReference type="PANTHER" id="PTHR12736">
    <property type="entry name" value="LANC-LIKE PROTEIN"/>
    <property type="match status" value="1"/>
</dbReference>
<proteinExistence type="predicted"/>
<accession>A0A9P9WGA1</accession>
<gene>
    <name evidence="2" type="ORF">JX265_009341</name>
</gene>
<dbReference type="GO" id="GO:0031179">
    <property type="term" value="P:peptide modification"/>
    <property type="evidence" value="ECO:0007669"/>
    <property type="project" value="InterPro"/>
</dbReference>
<protein>
    <submittedName>
        <fullName evidence="2">Uncharacterized protein</fullName>
    </submittedName>
</protein>
<dbReference type="GO" id="GO:0046872">
    <property type="term" value="F:metal ion binding"/>
    <property type="evidence" value="ECO:0007669"/>
    <property type="project" value="UniProtKB-KW"/>
</dbReference>
<dbReference type="Proteomes" id="UP000829685">
    <property type="component" value="Unassembled WGS sequence"/>
</dbReference>
<feature type="binding site" evidence="1">
    <location>
        <position position="252"/>
    </location>
    <ligand>
        <name>Zn(2+)</name>
        <dbReference type="ChEBI" id="CHEBI:29105"/>
    </ligand>
</feature>
<evidence type="ECO:0000256" key="1">
    <source>
        <dbReference type="PIRSR" id="PIRSR607822-1"/>
    </source>
</evidence>
<sequence>MSEQLYVPNKISPSQRVPNKEALLTEALENIVTGYPPRESYDIELKGFWNGPTGIAYLFLCVSVAYPRLEIASKSALHWAEAYSTADGRTEATIQQASQRCGISAQLISYQAVRAAVTKDMQVVDEFVQSVSVIPSRKHEDEWLWGMAGALYLIRVVRHWVPASAKALEEPTSLITEAVIANGPDWECNNHQWLGAAHGDIGIVTDLVLTSPSVAPRLEKKLGQLLDLQTSDGNWAVIPEPKPHHKPYVQFCHGAPGFVLSLRSLRPHFPGLQDRIDRAINLGSELVWKEGVLRKEPSLCHGIFGNALALMPDQRDHLLAQATPDSVAKARAADPTMFEESNYGFHYALFTGYWPSAAWAWFSSTRQESSLIGYNDV</sequence>
<reference evidence="2" key="1">
    <citation type="submission" date="2021-03" db="EMBL/GenBank/DDBJ databases">
        <title>Revisited historic fungal species revealed as producer of novel bioactive compounds through whole genome sequencing and comparative genomics.</title>
        <authorList>
            <person name="Vignolle G.A."/>
            <person name="Hochenegger N."/>
            <person name="Mach R.L."/>
            <person name="Mach-Aigner A.R."/>
            <person name="Javad Rahimi M."/>
            <person name="Salim K.A."/>
            <person name="Chan C.M."/>
            <person name="Lim L.B.L."/>
            <person name="Cai F."/>
            <person name="Druzhinina I.S."/>
            <person name="U'Ren J.M."/>
            <person name="Derntl C."/>
        </authorList>
    </citation>
    <scope>NUCLEOTIDE SEQUENCE</scope>
    <source>
        <strain evidence="2">TUCIM 5799</strain>
    </source>
</reference>
<dbReference type="SMART" id="SM01260">
    <property type="entry name" value="LANC_like"/>
    <property type="match status" value="1"/>
</dbReference>
<dbReference type="EMBL" id="JAFIMR010000028">
    <property type="protein sequence ID" value="KAI1861838.1"/>
    <property type="molecule type" value="Genomic_DNA"/>
</dbReference>
<comment type="caution">
    <text evidence="2">The sequence shown here is derived from an EMBL/GenBank/DDBJ whole genome shotgun (WGS) entry which is preliminary data.</text>
</comment>
<feature type="binding site" evidence="1">
    <location>
        <position position="301"/>
    </location>
    <ligand>
        <name>Zn(2+)</name>
        <dbReference type="ChEBI" id="CHEBI:29105"/>
    </ligand>
</feature>
<dbReference type="AlphaFoldDB" id="A0A9P9WGA1"/>
<keyword evidence="3" id="KW-1185">Reference proteome</keyword>
<dbReference type="InterPro" id="IPR007822">
    <property type="entry name" value="LANC-like"/>
</dbReference>
<name>A0A9P9WGA1_9PEZI</name>
<dbReference type="GO" id="GO:0005975">
    <property type="term" value="P:carbohydrate metabolic process"/>
    <property type="evidence" value="ECO:0007669"/>
    <property type="project" value="InterPro"/>
</dbReference>
<organism evidence="2 3">
    <name type="scientific">Neoarthrinium moseri</name>
    <dbReference type="NCBI Taxonomy" id="1658444"/>
    <lineage>
        <taxon>Eukaryota</taxon>
        <taxon>Fungi</taxon>
        <taxon>Dikarya</taxon>
        <taxon>Ascomycota</taxon>
        <taxon>Pezizomycotina</taxon>
        <taxon>Sordariomycetes</taxon>
        <taxon>Xylariomycetidae</taxon>
        <taxon>Amphisphaeriales</taxon>
        <taxon>Apiosporaceae</taxon>
        <taxon>Neoarthrinium</taxon>
    </lineage>
</organism>
<dbReference type="SUPFAM" id="SSF158745">
    <property type="entry name" value="LanC-like"/>
    <property type="match status" value="1"/>
</dbReference>
<dbReference type="Gene3D" id="1.50.10.10">
    <property type="match status" value="1"/>
</dbReference>
<dbReference type="PRINTS" id="PR01950">
    <property type="entry name" value="LANCSUPER"/>
</dbReference>